<dbReference type="Pfam" id="PF13639">
    <property type="entry name" value="zf-RING_2"/>
    <property type="match status" value="1"/>
</dbReference>
<dbReference type="PANTHER" id="PTHR17550">
    <property type="entry name" value="E3 UBIQUITIN-PROTEIN LIGASE TTC3"/>
    <property type="match status" value="1"/>
</dbReference>
<dbReference type="PROSITE" id="PS50089">
    <property type="entry name" value="ZF_RING_2"/>
    <property type="match status" value="1"/>
</dbReference>
<organism evidence="6 7">
    <name type="scientific">Poecile atricapillus</name>
    <name type="common">Black-capped chickadee</name>
    <name type="synonym">Parus atricapillus</name>
    <dbReference type="NCBI Taxonomy" id="48891"/>
    <lineage>
        <taxon>Eukaryota</taxon>
        <taxon>Metazoa</taxon>
        <taxon>Chordata</taxon>
        <taxon>Craniata</taxon>
        <taxon>Vertebrata</taxon>
        <taxon>Euteleostomi</taxon>
        <taxon>Archelosauria</taxon>
        <taxon>Archosauria</taxon>
        <taxon>Dinosauria</taxon>
        <taxon>Saurischia</taxon>
        <taxon>Theropoda</taxon>
        <taxon>Coelurosauria</taxon>
        <taxon>Aves</taxon>
        <taxon>Neognathae</taxon>
        <taxon>Neoaves</taxon>
        <taxon>Telluraves</taxon>
        <taxon>Australaves</taxon>
        <taxon>Passeriformes</taxon>
        <taxon>Paridae</taxon>
        <taxon>Poecile</taxon>
    </lineage>
</organism>
<feature type="domain" description="RING-type" evidence="5">
    <location>
        <begin position="201"/>
        <end position="241"/>
    </location>
</feature>
<evidence type="ECO:0000256" key="3">
    <source>
        <dbReference type="ARBA" id="ARBA00022833"/>
    </source>
</evidence>
<keyword evidence="1" id="KW-0479">Metal-binding</keyword>
<evidence type="ECO:0000256" key="4">
    <source>
        <dbReference type="PROSITE-ProRule" id="PRU00175"/>
    </source>
</evidence>
<keyword evidence="6" id="KW-0436">Ligase</keyword>
<name>A0A7K7R051_POEAT</name>
<proteinExistence type="predicted"/>
<dbReference type="InterPro" id="IPR013083">
    <property type="entry name" value="Znf_RING/FYVE/PHD"/>
</dbReference>
<dbReference type="GO" id="GO:0016874">
    <property type="term" value="F:ligase activity"/>
    <property type="evidence" value="ECO:0007669"/>
    <property type="project" value="UniProtKB-KW"/>
</dbReference>
<protein>
    <submittedName>
        <fullName evidence="6">DZIP3 ligase</fullName>
    </submittedName>
</protein>
<keyword evidence="2 4" id="KW-0863">Zinc-finger</keyword>
<evidence type="ECO:0000256" key="2">
    <source>
        <dbReference type="ARBA" id="ARBA00022771"/>
    </source>
</evidence>
<evidence type="ECO:0000313" key="6">
    <source>
        <dbReference type="EMBL" id="NWZ85552.1"/>
    </source>
</evidence>
<keyword evidence="7" id="KW-1185">Reference proteome</keyword>
<gene>
    <name evidence="6" type="primary">Dzip3_1</name>
    <name evidence="6" type="ORF">POEATR_R15616</name>
</gene>
<dbReference type="EMBL" id="VZSS01000114">
    <property type="protein sequence ID" value="NWZ85552.1"/>
    <property type="molecule type" value="Genomic_DNA"/>
</dbReference>
<dbReference type="Gene3D" id="3.30.40.10">
    <property type="entry name" value="Zinc/RING finger domain, C3HC4 (zinc finger)"/>
    <property type="match status" value="1"/>
</dbReference>
<dbReference type="PANTHER" id="PTHR17550:SF4">
    <property type="entry name" value="E3 UBIQUITIN-PROTEIN LIGASE TTC3"/>
    <property type="match status" value="1"/>
</dbReference>
<evidence type="ECO:0000313" key="7">
    <source>
        <dbReference type="Proteomes" id="UP000540071"/>
    </source>
</evidence>
<dbReference type="AlphaFoldDB" id="A0A7K7R051"/>
<keyword evidence="3" id="KW-0862">Zinc</keyword>
<dbReference type="SMART" id="SM00184">
    <property type="entry name" value="RING"/>
    <property type="match status" value="1"/>
</dbReference>
<feature type="non-terminal residue" evidence="6">
    <location>
        <position position="1"/>
    </location>
</feature>
<accession>A0A7K7R051</accession>
<feature type="non-terminal residue" evidence="6">
    <location>
        <position position="272"/>
    </location>
</feature>
<comment type="caution">
    <text evidence="6">The sequence shown here is derived from an EMBL/GenBank/DDBJ whole genome shotgun (WGS) entry which is preliminary data.</text>
</comment>
<reference evidence="6 7" key="1">
    <citation type="submission" date="2019-09" db="EMBL/GenBank/DDBJ databases">
        <title>Bird 10,000 Genomes (B10K) Project - Family phase.</title>
        <authorList>
            <person name="Zhang G."/>
        </authorList>
    </citation>
    <scope>NUCLEOTIDE SEQUENCE [LARGE SCALE GENOMIC DNA]</scope>
    <source>
        <strain evidence="6">OUT-0023</strain>
        <tissue evidence="6">Blood</tissue>
    </source>
</reference>
<dbReference type="GO" id="GO:0008270">
    <property type="term" value="F:zinc ion binding"/>
    <property type="evidence" value="ECO:0007669"/>
    <property type="project" value="UniProtKB-KW"/>
</dbReference>
<dbReference type="SUPFAM" id="SSF57850">
    <property type="entry name" value="RING/U-box"/>
    <property type="match status" value="1"/>
</dbReference>
<sequence>ESQRKLQEIHQNFSRPPHQSVLLWLYECWFAGADVDVLLDRYEARQLGYLSRDVAIDRGIWRKTGTHSLWTRLVSSVRDAYTADDLLVYRDSWNSIWEGSQYLTELTMADILFGNTQNSRYLSDPDGAYCTWHIWEAFTKSAPPVFAEVLSSVTWHRALKVIKLKAFIWDYALKPSSWPQGSLSRLEIQPKEYAASSNDPCTICHEELGRNSCELECGHEFHRKCIRTWLQEHSSTCPICRDYAVLPADVPERPARNNPKHYKAKPWKRSVF</sequence>
<evidence type="ECO:0000256" key="1">
    <source>
        <dbReference type="ARBA" id="ARBA00022723"/>
    </source>
</evidence>
<evidence type="ECO:0000259" key="5">
    <source>
        <dbReference type="PROSITE" id="PS50089"/>
    </source>
</evidence>
<dbReference type="Proteomes" id="UP000540071">
    <property type="component" value="Unassembled WGS sequence"/>
</dbReference>
<dbReference type="InterPro" id="IPR001841">
    <property type="entry name" value="Znf_RING"/>
</dbReference>